<evidence type="ECO:0000256" key="1">
    <source>
        <dbReference type="SAM" id="SignalP"/>
    </source>
</evidence>
<protein>
    <recommendedName>
        <fullName evidence="4">Molybdopterin-dependent oxidoreductase-like protein</fullName>
    </recommendedName>
</protein>
<name>A0A4R6IDT4_9SPHI</name>
<proteinExistence type="predicted"/>
<accession>A0A4R6IDT4</accession>
<keyword evidence="3" id="KW-1185">Reference proteome</keyword>
<dbReference type="RefSeq" id="WP_133558554.1">
    <property type="nucleotide sequence ID" value="NZ_SNWM01000005.1"/>
</dbReference>
<dbReference type="SUPFAM" id="SSF56524">
    <property type="entry name" value="Oxidoreductase molybdopterin-binding domain"/>
    <property type="match status" value="1"/>
</dbReference>
<organism evidence="2 3">
    <name type="scientific">Pedobacter duraquae</name>
    <dbReference type="NCBI Taxonomy" id="425511"/>
    <lineage>
        <taxon>Bacteria</taxon>
        <taxon>Pseudomonadati</taxon>
        <taxon>Bacteroidota</taxon>
        <taxon>Sphingobacteriia</taxon>
        <taxon>Sphingobacteriales</taxon>
        <taxon>Sphingobacteriaceae</taxon>
        <taxon>Pedobacter</taxon>
    </lineage>
</organism>
<evidence type="ECO:0000313" key="3">
    <source>
        <dbReference type="Proteomes" id="UP000295499"/>
    </source>
</evidence>
<dbReference type="Gene3D" id="3.90.420.10">
    <property type="entry name" value="Oxidoreductase, molybdopterin-binding domain"/>
    <property type="match status" value="1"/>
</dbReference>
<dbReference type="Proteomes" id="UP000295499">
    <property type="component" value="Unassembled WGS sequence"/>
</dbReference>
<sequence>MKSSKGLKPLFFIFFFVAISFCALAQQTTVHIGGDVSKPFDLDEKLFSEMKQNHVKVVGRDSVSRNYTGVSLYDIVVKAGGIVGGQLKGKELAKYILVTAADGYRIVLAIAEIDPGFSNQKILLVNKENGSSLAPNYGPYRLIVAGDNRPARSAMRVVSIDIFSADKR</sequence>
<comment type="caution">
    <text evidence="2">The sequence shown here is derived from an EMBL/GenBank/DDBJ whole genome shotgun (WGS) entry which is preliminary data.</text>
</comment>
<reference evidence="2 3" key="1">
    <citation type="submission" date="2019-03" db="EMBL/GenBank/DDBJ databases">
        <title>Genomic Encyclopedia of Archaeal and Bacterial Type Strains, Phase II (KMG-II): from individual species to whole genera.</title>
        <authorList>
            <person name="Goeker M."/>
        </authorList>
    </citation>
    <scope>NUCLEOTIDE SEQUENCE [LARGE SCALE GENOMIC DNA]</scope>
    <source>
        <strain evidence="2 3">DSM 19034</strain>
    </source>
</reference>
<keyword evidence="1" id="KW-0732">Signal</keyword>
<dbReference type="InterPro" id="IPR036374">
    <property type="entry name" value="OxRdtase_Mopterin-bd_sf"/>
</dbReference>
<feature type="signal peptide" evidence="1">
    <location>
        <begin position="1"/>
        <end position="25"/>
    </location>
</feature>
<dbReference type="AlphaFoldDB" id="A0A4R6IDT4"/>
<dbReference type="OrthoDB" id="482420at2"/>
<feature type="chain" id="PRO_5020405853" description="Molybdopterin-dependent oxidoreductase-like protein" evidence="1">
    <location>
        <begin position="26"/>
        <end position="168"/>
    </location>
</feature>
<gene>
    <name evidence="2" type="ORF">CLV32_3942</name>
</gene>
<evidence type="ECO:0008006" key="4">
    <source>
        <dbReference type="Google" id="ProtNLM"/>
    </source>
</evidence>
<dbReference type="EMBL" id="SNWM01000005">
    <property type="protein sequence ID" value="TDO20182.1"/>
    <property type="molecule type" value="Genomic_DNA"/>
</dbReference>
<evidence type="ECO:0000313" key="2">
    <source>
        <dbReference type="EMBL" id="TDO20182.1"/>
    </source>
</evidence>